<name>A0A4Y6UAD4_9PROT</name>
<dbReference type="Gene3D" id="3.30.70.100">
    <property type="match status" value="1"/>
</dbReference>
<dbReference type="SUPFAM" id="SSF54909">
    <property type="entry name" value="Dimeric alpha+beta barrel"/>
    <property type="match status" value="1"/>
</dbReference>
<dbReference type="InterPro" id="IPR013097">
    <property type="entry name" value="Dabb"/>
</dbReference>
<reference evidence="3 4" key="1">
    <citation type="submission" date="2019-03" db="EMBL/GenBank/DDBJ databases">
        <title>The complete genome sequence of Swingsia_sp. F3b2 LMG30590(T).</title>
        <authorList>
            <person name="Chua K.-O."/>
            <person name="Chan K.-G."/>
            <person name="See-Too W.-S."/>
        </authorList>
    </citation>
    <scope>NUCLEOTIDE SEQUENCE [LARGE SCALE GENOMIC DNA]</scope>
    <source>
        <strain evidence="3 4">F3b2</strain>
    </source>
</reference>
<dbReference type="EMBL" id="CP038231">
    <property type="protein sequence ID" value="QDH13397.1"/>
    <property type="molecule type" value="Genomic_DNA"/>
</dbReference>
<dbReference type="Pfam" id="PF07876">
    <property type="entry name" value="Dabb"/>
    <property type="match status" value="1"/>
</dbReference>
<organism evidence="3 4">
    <name type="scientific">Formicincola oecophyllae</name>
    <dbReference type="NCBI Taxonomy" id="2558361"/>
    <lineage>
        <taxon>Bacteria</taxon>
        <taxon>Pseudomonadati</taxon>
        <taxon>Pseudomonadota</taxon>
        <taxon>Alphaproteobacteria</taxon>
        <taxon>Acetobacterales</taxon>
        <taxon>Acetobacteraceae</taxon>
        <taxon>Formicincola</taxon>
    </lineage>
</organism>
<dbReference type="PANTHER" id="PTHR33178">
    <property type="match status" value="1"/>
</dbReference>
<dbReference type="KEGG" id="swf:E3E12_03345"/>
<dbReference type="OrthoDB" id="9816070at2"/>
<accession>A0A4Y6UAD4</accession>
<dbReference type="PANTHER" id="PTHR33178:SF10">
    <property type="entry name" value="STRESS-RESPONSE A_B BARREL DOMAIN-CONTAINING PROTEIN"/>
    <property type="match status" value="1"/>
</dbReference>
<comment type="subunit">
    <text evidence="1">Homodimer.</text>
</comment>
<dbReference type="InterPro" id="IPR011008">
    <property type="entry name" value="Dimeric_a/b-barrel"/>
</dbReference>
<dbReference type="RefSeq" id="WP_141443058.1">
    <property type="nucleotide sequence ID" value="NZ_CP038231.1"/>
</dbReference>
<feature type="domain" description="Stress-response A/B barrel" evidence="2">
    <location>
        <begin position="2"/>
        <end position="102"/>
    </location>
</feature>
<protein>
    <submittedName>
        <fullName evidence="3">Dabb family protein</fullName>
    </submittedName>
</protein>
<dbReference type="SMART" id="SM00886">
    <property type="entry name" value="Dabb"/>
    <property type="match status" value="1"/>
</dbReference>
<dbReference type="Proteomes" id="UP000318709">
    <property type="component" value="Chromosome"/>
</dbReference>
<evidence type="ECO:0000313" key="3">
    <source>
        <dbReference type="EMBL" id="QDH13397.1"/>
    </source>
</evidence>
<proteinExistence type="predicted"/>
<evidence type="ECO:0000256" key="1">
    <source>
        <dbReference type="ARBA" id="ARBA00011738"/>
    </source>
</evidence>
<evidence type="ECO:0000313" key="4">
    <source>
        <dbReference type="Proteomes" id="UP000318709"/>
    </source>
</evidence>
<evidence type="ECO:0000259" key="2">
    <source>
        <dbReference type="PROSITE" id="PS51502"/>
    </source>
</evidence>
<dbReference type="AlphaFoldDB" id="A0A4Y6UAD4"/>
<dbReference type="PROSITE" id="PS51502">
    <property type="entry name" value="S_R_A_B_BARREL"/>
    <property type="match status" value="1"/>
</dbReference>
<gene>
    <name evidence="3" type="ORF">E3E12_03345</name>
</gene>
<dbReference type="InterPro" id="IPR044662">
    <property type="entry name" value="HS1/DABB1-like"/>
</dbReference>
<keyword evidence="4" id="KW-1185">Reference proteome</keyword>
<sequence length="105" mass="11634">MLVHCVLFQIKESASPEAIKTLGEAFLGMKAHIPAIRSVAWYANTGPAARSQGFNHMLRVTFDGQEELALYATHPHHVSTCQEYLFPLLAKNPQESVVIFDHSGD</sequence>